<gene>
    <name evidence="4" type="ORF">H3H37_11610</name>
</gene>
<keyword evidence="2" id="KW-0175">Coiled coil</keyword>
<feature type="chain" id="PRO_5030641033" evidence="3">
    <location>
        <begin position="33"/>
        <end position="477"/>
    </location>
</feature>
<dbReference type="GO" id="GO:0015562">
    <property type="term" value="F:efflux transmembrane transporter activity"/>
    <property type="evidence" value="ECO:0007669"/>
    <property type="project" value="InterPro"/>
</dbReference>
<sequence length="477" mass="49534">MAHHFQCKPAARALLSVLLAAALASALPAAHAEALDLRQAAALALAHNADLRLATLDAASADAAVTIAGAAPNPTLTLQSFNINPNAGVGAGSLRNKTVDSAIRVDQLIERGGKRQLRVANAGSLATASAQDALDMRRQVLLQVGQAYYDLLAAEGRLAIMEDSARLFDQTVEAARKRLKAGDLAPADVARVQVDALRAHNDAAQAGSDRYAARQALAMLIGQPELAAGLEVADAWPAVRPASQWLADALAPAGQAKSWPAARDGSGAVGAMAPNNADAAAANPNAASATDDALQAALARRPDVAAAQARVAAAEAGRKLALASRSADVTVGVQAEHYPTSAANPQGSGNSFGIALQIPLQVRYAYQGELRAADIALDSAQQRLQQVRQRARAELELSLEQVRTAGQKLRRDDEELLRAAGKSADAAEFAFQRGALGIMDLLDVRRTYRSAQLDALAARADYAKSVAALQAAVPEGK</sequence>
<dbReference type="EMBL" id="JACEZT010000006">
    <property type="protein sequence ID" value="MBA5637702.1"/>
    <property type="molecule type" value="Genomic_DNA"/>
</dbReference>
<reference evidence="4 5" key="1">
    <citation type="submission" date="2020-07" db="EMBL/GenBank/DDBJ databases">
        <title>Novel species isolated from subtropical streams in China.</title>
        <authorList>
            <person name="Lu H."/>
        </authorList>
    </citation>
    <scope>NUCLEOTIDE SEQUENCE [LARGE SCALE GENOMIC DNA]</scope>
    <source>
        <strain evidence="4 5">LX20W</strain>
    </source>
</reference>
<comment type="similarity">
    <text evidence="1">Belongs to the outer membrane factor (OMF) (TC 1.B.17) family.</text>
</comment>
<keyword evidence="3" id="KW-0732">Signal</keyword>
<dbReference type="Gene3D" id="1.20.1600.10">
    <property type="entry name" value="Outer membrane efflux proteins (OEP)"/>
    <property type="match status" value="1"/>
</dbReference>
<dbReference type="InterPro" id="IPR003423">
    <property type="entry name" value="OMP_efflux"/>
</dbReference>
<dbReference type="RefSeq" id="WP_182162545.1">
    <property type="nucleotide sequence ID" value="NZ_JACEZT010000006.1"/>
</dbReference>
<feature type="coiled-coil region" evidence="2">
    <location>
        <begin position="370"/>
        <end position="401"/>
    </location>
</feature>
<evidence type="ECO:0000256" key="1">
    <source>
        <dbReference type="ARBA" id="ARBA00007613"/>
    </source>
</evidence>
<evidence type="ECO:0000256" key="3">
    <source>
        <dbReference type="SAM" id="SignalP"/>
    </source>
</evidence>
<dbReference type="Pfam" id="PF02321">
    <property type="entry name" value="OEP"/>
    <property type="match status" value="2"/>
</dbReference>
<name>A0A7W2ES88_9BURK</name>
<proteinExistence type="inferred from homology"/>
<dbReference type="SUPFAM" id="SSF56954">
    <property type="entry name" value="Outer membrane efflux proteins (OEP)"/>
    <property type="match status" value="1"/>
</dbReference>
<dbReference type="InterPro" id="IPR010131">
    <property type="entry name" value="MdtP/NodT-like"/>
</dbReference>
<dbReference type="PANTHER" id="PTHR30203">
    <property type="entry name" value="OUTER MEMBRANE CATION EFFLUX PROTEIN"/>
    <property type="match status" value="1"/>
</dbReference>
<feature type="signal peptide" evidence="3">
    <location>
        <begin position="1"/>
        <end position="32"/>
    </location>
</feature>
<dbReference type="PANTHER" id="PTHR30203:SF30">
    <property type="entry name" value="OUTER MEMBRANE PROTEIN-RELATED"/>
    <property type="match status" value="1"/>
</dbReference>
<keyword evidence="5" id="KW-1185">Reference proteome</keyword>
<organism evidence="4 5">
    <name type="scientific">Rugamonas brunnea</name>
    <dbReference type="NCBI Taxonomy" id="2758569"/>
    <lineage>
        <taxon>Bacteria</taxon>
        <taxon>Pseudomonadati</taxon>
        <taxon>Pseudomonadota</taxon>
        <taxon>Betaproteobacteria</taxon>
        <taxon>Burkholderiales</taxon>
        <taxon>Oxalobacteraceae</taxon>
        <taxon>Telluria group</taxon>
        <taxon>Rugamonas</taxon>
    </lineage>
</organism>
<protein>
    <submittedName>
        <fullName evidence="4">TolC family protein</fullName>
    </submittedName>
</protein>
<comment type="caution">
    <text evidence="4">The sequence shown here is derived from an EMBL/GenBank/DDBJ whole genome shotgun (WGS) entry which is preliminary data.</text>
</comment>
<accession>A0A7W2ES88</accession>
<evidence type="ECO:0000313" key="5">
    <source>
        <dbReference type="Proteomes" id="UP000534388"/>
    </source>
</evidence>
<dbReference type="Proteomes" id="UP000534388">
    <property type="component" value="Unassembled WGS sequence"/>
</dbReference>
<evidence type="ECO:0000313" key="4">
    <source>
        <dbReference type="EMBL" id="MBA5637702.1"/>
    </source>
</evidence>
<evidence type="ECO:0000256" key="2">
    <source>
        <dbReference type="SAM" id="Coils"/>
    </source>
</evidence>
<dbReference type="AlphaFoldDB" id="A0A7W2ES88"/>